<name>A0A151Z7B3_TIELA</name>
<dbReference type="OrthoDB" id="2011998at2759"/>
<dbReference type="InParanoid" id="A0A151Z7B3"/>
<dbReference type="PROSITE" id="PS00893">
    <property type="entry name" value="NUDIX_BOX"/>
    <property type="match status" value="1"/>
</dbReference>
<sequence>MNPSAYLSENYTDQAGCIPIKIKKDVSQLTVTSNTSTSTAIGDGSVSTPHPIFSMLTLNDFYILLVTSGTSGEHWVFPKGSIKKGEKKKVAAKRETLEESGLKGKIIKDLEPIILADHHKGVNLTYFPYLIKDKKKSEKKSAWQESSKRQRKWFPISQVLQMIAPVKTHIESATIHLQRQLGLYLHRLNLELNLSQIPLSDYDKNVRKSIEDHITHKEEKKKKKKKEKKKALKKSKMISTEKIKAK</sequence>
<dbReference type="GO" id="GO:0046872">
    <property type="term" value="F:metal ion binding"/>
    <property type="evidence" value="ECO:0007669"/>
    <property type="project" value="UniProtKB-KW"/>
</dbReference>
<accession>A0A151Z7B3</accession>
<keyword evidence="6" id="KW-1185">Reference proteome</keyword>
<keyword evidence="2" id="KW-0378">Hydrolase</keyword>
<proteinExistence type="predicted"/>
<evidence type="ECO:0000256" key="2">
    <source>
        <dbReference type="ARBA" id="ARBA00022801"/>
    </source>
</evidence>
<dbReference type="Gene3D" id="3.90.79.10">
    <property type="entry name" value="Nucleoside Triphosphate Pyrophosphohydrolase"/>
    <property type="match status" value="1"/>
</dbReference>
<evidence type="ECO:0000256" key="3">
    <source>
        <dbReference type="SAM" id="MobiDB-lite"/>
    </source>
</evidence>
<gene>
    <name evidence="5" type="ORF">DLAC_09826</name>
</gene>
<dbReference type="GO" id="GO:0005737">
    <property type="term" value="C:cytoplasm"/>
    <property type="evidence" value="ECO:0007669"/>
    <property type="project" value="TreeGrafter"/>
</dbReference>
<dbReference type="Pfam" id="PF00293">
    <property type="entry name" value="NUDIX"/>
    <property type="match status" value="1"/>
</dbReference>
<dbReference type="OMA" id="TKKEWME"/>
<evidence type="ECO:0000313" key="6">
    <source>
        <dbReference type="Proteomes" id="UP000076078"/>
    </source>
</evidence>
<dbReference type="PANTHER" id="PTHR12629">
    <property type="entry name" value="DIPHOSPHOINOSITOL POLYPHOSPHATE PHOSPHOHYDROLASE"/>
    <property type="match status" value="1"/>
</dbReference>
<dbReference type="InterPro" id="IPR015797">
    <property type="entry name" value="NUDIX_hydrolase-like_dom_sf"/>
</dbReference>
<reference evidence="5 6" key="1">
    <citation type="submission" date="2015-12" db="EMBL/GenBank/DDBJ databases">
        <title>Dictyostelia acquired genes for synthesis and detection of signals that induce cell-type specialization by lateral gene transfer from prokaryotes.</title>
        <authorList>
            <person name="Gloeckner G."/>
            <person name="Schaap P."/>
        </authorList>
    </citation>
    <scope>NUCLEOTIDE SEQUENCE [LARGE SCALE GENOMIC DNA]</scope>
    <source>
        <strain evidence="5 6">TK</strain>
    </source>
</reference>
<dbReference type="PROSITE" id="PS51462">
    <property type="entry name" value="NUDIX"/>
    <property type="match status" value="1"/>
</dbReference>
<evidence type="ECO:0000259" key="4">
    <source>
        <dbReference type="PROSITE" id="PS51462"/>
    </source>
</evidence>
<dbReference type="AlphaFoldDB" id="A0A151Z7B3"/>
<dbReference type="STRING" id="361077.A0A151Z7B3"/>
<dbReference type="GO" id="GO:0005634">
    <property type="term" value="C:nucleus"/>
    <property type="evidence" value="ECO:0007669"/>
    <property type="project" value="TreeGrafter"/>
</dbReference>
<feature type="compositionally biased region" description="Basic residues" evidence="3">
    <location>
        <begin position="219"/>
        <end position="236"/>
    </location>
</feature>
<dbReference type="FunCoup" id="A0A151Z7B3">
    <property type="interactions" value="64"/>
</dbReference>
<comment type="caution">
    <text evidence="5">The sequence shown here is derived from an EMBL/GenBank/DDBJ whole genome shotgun (WGS) entry which is preliminary data.</text>
</comment>
<dbReference type="GO" id="GO:0016787">
    <property type="term" value="F:hydrolase activity"/>
    <property type="evidence" value="ECO:0007669"/>
    <property type="project" value="UniProtKB-KW"/>
</dbReference>
<feature type="region of interest" description="Disordered" evidence="3">
    <location>
        <begin position="213"/>
        <end position="246"/>
    </location>
</feature>
<protein>
    <recommendedName>
        <fullName evidence="4">Nudix hydrolase domain-containing protein</fullName>
    </recommendedName>
</protein>
<dbReference type="InterPro" id="IPR000086">
    <property type="entry name" value="NUDIX_hydrolase_dom"/>
</dbReference>
<evidence type="ECO:0000256" key="1">
    <source>
        <dbReference type="ARBA" id="ARBA00022723"/>
    </source>
</evidence>
<dbReference type="PANTHER" id="PTHR12629:SF0">
    <property type="entry name" value="DIPHOSPHOINOSITOL-POLYPHOSPHATE DIPHOSPHATASE"/>
    <property type="match status" value="1"/>
</dbReference>
<dbReference type="SUPFAM" id="SSF55811">
    <property type="entry name" value="Nudix"/>
    <property type="match status" value="1"/>
</dbReference>
<feature type="domain" description="Nudix hydrolase" evidence="4">
    <location>
        <begin position="48"/>
        <end position="176"/>
    </location>
</feature>
<dbReference type="Proteomes" id="UP000076078">
    <property type="component" value="Unassembled WGS sequence"/>
</dbReference>
<dbReference type="EMBL" id="LODT01000039">
    <property type="protein sequence ID" value="KYQ89851.1"/>
    <property type="molecule type" value="Genomic_DNA"/>
</dbReference>
<evidence type="ECO:0000313" key="5">
    <source>
        <dbReference type="EMBL" id="KYQ89851.1"/>
    </source>
</evidence>
<keyword evidence="1" id="KW-0479">Metal-binding</keyword>
<dbReference type="InterPro" id="IPR020084">
    <property type="entry name" value="NUDIX_hydrolase_CS"/>
</dbReference>
<organism evidence="5 6">
    <name type="scientific">Tieghemostelium lacteum</name>
    <name type="common">Slime mold</name>
    <name type="synonym">Dictyostelium lacteum</name>
    <dbReference type="NCBI Taxonomy" id="361077"/>
    <lineage>
        <taxon>Eukaryota</taxon>
        <taxon>Amoebozoa</taxon>
        <taxon>Evosea</taxon>
        <taxon>Eumycetozoa</taxon>
        <taxon>Dictyostelia</taxon>
        <taxon>Dictyosteliales</taxon>
        <taxon>Raperosteliaceae</taxon>
        <taxon>Tieghemostelium</taxon>
    </lineage>
</organism>